<accession>A0A120FDU6</accession>
<sequence length="208" mass="23168">MSNIALQGVFEPADMRIIQHAFDSVAAEPWFSKGVGYREDFARYVMRMYQRGMVLPDRLESLCRVAAWNKYRSAKSNFEGYRFLIVEDEYVTAREANDVLTELGADVVGPVPRIAEAIDIIEHGPQLDGAILDINLGGERVYPVAANLKMKGIPFVFVTAYEDRVLPASFRSAKVFTKPASWASIASHVAHQRDVGMPPYPAERSIGA</sequence>
<protein>
    <recommendedName>
        <fullName evidence="2">Response regulatory domain-containing protein</fullName>
    </recommendedName>
</protein>
<reference evidence="3 4" key="1">
    <citation type="submission" date="2015-11" db="EMBL/GenBank/DDBJ databases">
        <title>Draft Genome Sequence of the Strain BR 10423 (Rhizobium sp.) isolated from nodules of Mimosa pudica.</title>
        <authorList>
            <person name="Barauna A.C."/>
            <person name="Zilli J.E."/>
            <person name="Simoes-Araujo J.L."/>
            <person name="Reis V.M."/>
            <person name="James E.K."/>
            <person name="Reis F.B.Jr."/>
            <person name="Rouws L.F."/>
            <person name="Passos S.R."/>
            <person name="Gois S.R."/>
        </authorList>
    </citation>
    <scope>NUCLEOTIDE SEQUENCE [LARGE SCALE GENOMIC DNA]</scope>
    <source>
        <strain evidence="3 4">BR10423</strain>
    </source>
</reference>
<feature type="domain" description="Response regulatory" evidence="2">
    <location>
        <begin position="82"/>
        <end position="193"/>
    </location>
</feature>
<evidence type="ECO:0000259" key="2">
    <source>
        <dbReference type="PROSITE" id="PS50110"/>
    </source>
</evidence>
<dbReference type="GO" id="GO:0000160">
    <property type="term" value="P:phosphorelay signal transduction system"/>
    <property type="evidence" value="ECO:0007669"/>
    <property type="project" value="InterPro"/>
</dbReference>
<dbReference type="RefSeq" id="WP_062376446.1">
    <property type="nucleotide sequence ID" value="NZ_LNCD01000151.1"/>
</dbReference>
<comment type="caution">
    <text evidence="3">The sequence shown here is derived from an EMBL/GenBank/DDBJ whole genome shotgun (WGS) entry which is preliminary data.</text>
</comment>
<dbReference type="Proteomes" id="UP000068164">
    <property type="component" value="Unassembled WGS sequence"/>
</dbReference>
<dbReference type="PROSITE" id="PS50110">
    <property type="entry name" value="RESPONSE_REGULATORY"/>
    <property type="match status" value="1"/>
</dbReference>
<gene>
    <name evidence="3" type="ORF">AS026_26765</name>
</gene>
<keyword evidence="4" id="KW-1185">Reference proteome</keyword>
<keyword evidence="1" id="KW-0597">Phosphoprotein</keyword>
<dbReference type="InterPro" id="IPR011006">
    <property type="entry name" value="CheY-like_superfamily"/>
</dbReference>
<evidence type="ECO:0000313" key="4">
    <source>
        <dbReference type="Proteomes" id="UP000068164"/>
    </source>
</evidence>
<evidence type="ECO:0000313" key="3">
    <source>
        <dbReference type="EMBL" id="KWV40204.1"/>
    </source>
</evidence>
<organism evidence="3 4">
    <name type="scientific">Rhizobium altiplani</name>
    <dbReference type="NCBI Taxonomy" id="1864509"/>
    <lineage>
        <taxon>Bacteria</taxon>
        <taxon>Pseudomonadati</taxon>
        <taxon>Pseudomonadota</taxon>
        <taxon>Alphaproteobacteria</taxon>
        <taxon>Hyphomicrobiales</taxon>
        <taxon>Rhizobiaceae</taxon>
        <taxon>Rhizobium/Agrobacterium group</taxon>
        <taxon>Rhizobium</taxon>
    </lineage>
</organism>
<name>A0A120FDU6_9HYPH</name>
<dbReference type="EMBL" id="LNCD01000151">
    <property type="protein sequence ID" value="KWV40204.1"/>
    <property type="molecule type" value="Genomic_DNA"/>
</dbReference>
<dbReference type="OrthoDB" id="582170at2"/>
<dbReference type="InterPro" id="IPR001789">
    <property type="entry name" value="Sig_transdc_resp-reg_receiver"/>
</dbReference>
<dbReference type="SUPFAM" id="SSF52172">
    <property type="entry name" value="CheY-like"/>
    <property type="match status" value="1"/>
</dbReference>
<evidence type="ECO:0000256" key="1">
    <source>
        <dbReference type="PROSITE-ProRule" id="PRU00169"/>
    </source>
</evidence>
<dbReference type="Gene3D" id="3.40.50.2300">
    <property type="match status" value="1"/>
</dbReference>
<dbReference type="AlphaFoldDB" id="A0A120FDU6"/>
<proteinExistence type="predicted"/>
<dbReference type="SMART" id="SM00448">
    <property type="entry name" value="REC"/>
    <property type="match status" value="1"/>
</dbReference>
<feature type="modified residue" description="4-aspartylphosphate" evidence="1">
    <location>
        <position position="133"/>
    </location>
</feature>